<gene>
    <name evidence="5" type="ORF">P5673_021048</name>
</gene>
<reference evidence="5" key="2">
    <citation type="journal article" date="2023" name="Science">
        <title>Genomic signatures of disease resistance in endangered staghorn corals.</title>
        <authorList>
            <person name="Vollmer S.V."/>
            <person name="Selwyn J.D."/>
            <person name="Despard B.A."/>
            <person name="Roesel C.L."/>
        </authorList>
    </citation>
    <scope>NUCLEOTIDE SEQUENCE</scope>
    <source>
        <strain evidence="5">K2</strain>
    </source>
</reference>
<feature type="transmembrane region" description="Helical" evidence="2">
    <location>
        <begin position="210"/>
        <end position="231"/>
    </location>
</feature>
<dbReference type="PROSITE" id="PS00028">
    <property type="entry name" value="ZINC_FINGER_C2H2_1"/>
    <property type="match status" value="1"/>
</dbReference>
<evidence type="ECO:0000256" key="3">
    <source>
        <dbReference type="SAM" id="SignalP"/>
    </source>
</evidence>
<comment type="caution">
    <text evidence="5">The sequence shown here is derived from an EMBL/GenBank/DDBJ whole genome shotgun (WGS) entry which is preliminary data.</text>
</comment>
<dbReference type="GO" id="GO:0008270">
    <property type="term" value="F:zinc ion binding"/>
    <property type="evidence" value="ECO:0007669"/>
    <property type="project" value="UniProtKB-KW"/>
</dbReference>
<dbReference type="Proteomes" id="UP001249851">
    <property type="component" value="Unassembled WGS sequence"/>
</dbReference>
<keyword evidence="3" id="KW-0732">Signal</keyword>
<feature type="domain" description="C2H2-type" evidence="4">
    <location>
        <begin position="86"/>
        <end position="110"/>
    </location>
</feature>
<keyword evidence="2" id="KW-0812">Transmembrane</keyword>
<accession>A0AAD9Q8S2</accession>
<keyword evidence="1" id="KW-0479">Metal-binding</keyword>
<evidence type="ECO:0000259" key="4">
    <source>
        <dbReference type="PROSITE" id="PS50157"/>
    </source>
</evidence>
<evidence type="ECO:0000313" key="5">
    <source>
        <dbReference type="EMBL" id="KAK2556838.1"/>
    </source>
</evidence>
<proteinExistence type="predicted"/>
<feature type="chain" id="PRO_5041924796" description="C2H2-type domain-containing protein" evidence="3">
    <location>
        <begin position="28"/>
        <end position="265"/>
    </location>
</feature>
<organism evidence="5 6">
    <name type="scientific">Acropora cervicornis</name>
    <name type="common">Staghorn coral</name>
    <dbReference type="NCBI Taxonomy" id="6130"/>
    <lineage>
        <taxon>Eukaryota</taxon>
        <taxon>Metazoa</taxon>
        <taxon>Cnidaria</taxon>
        <taxon>Anthozoa</taxon>
        <taxon>Hexacorallia</taxon>
        <taxon>Scleractinia</taxon>
        <taxon>Astrocoeniina</taxon>
        <taxon>Acroporidae</taxon>
        <taxon>Acropora</taxon>
    </lineage>
</organism>
<keyword evidence="2" id="KW-1133">Transmembrane helix</keyword>
<dbReference type="PANTHER" id="PTHR21385">
    <property type="entry name" value="ZINC FINGER PROTEIN-RELATED"/>
    <property type="match status" value="1"/>
</dbReference>
<feature type="signal peptide" evidence="3">
    <location>
        <begin position="1"/>
        <end position="27"/>
    </location>
</feature>
<protein>
    <recommendedName>
        <fullName evidence="4">C2H2-type domain-containing protein</fullName>
    </recommendedName>
</protein>
<evidence type="ECO:0000313" key="6">
    <source>
        <dbReference type="Proteomes" id="UP001249851"/>
    </source>
</evidence>
<keyword evidence="1" id="KW-0862">Zinc</keyword>
<evidence type="ECO:0000256" key="1">
    <source>
        <dbReference type="PROSITE-ProRule" id="PRU00042"/>
    </source>
</evidence>
<dbReference type="EMBL" id="JARQWQ010000053">
    <property type="protein sequence ID" value="KAK2556838.1"/>
    <property type="molecule type" value="Genomic_DNA"/>
</dbReference>
<keyword evidence="2" id="KW-0472">Membrane</keyword>
<dbReference type="PROSITE" id="PS50157">
    <property type="entry name" value="ZINC_FINGER_C2H2_2"/>
    <property type="match status" value="1"/>
</dbReference>
<evidence type="ECO:0000256" key="2">
    <source>
        <dbReference type="SAM" id="Phobius"/>
    </source>
</evidence>
<dbReference type="PANTHER" id="PTHR21385:SF0">
    <property type="entry name" value="RE51073P"/>
    <property type="match status" value="1"/>
</dbReference>
<keyword evidence="1" id="KW-0863">Zinc-finger</keyword>
<keyword evidence="6" id="KW-1185">Reference proteome</keyword>
<dbReference type="AlphaFoldDB" id="A0AAD9Q8S2"/>
<reference evidence="5" key="1">
    <citation type="journal article" date="2023" name="G3 (Bethesda)">
        <title>Whole genome assembly and annotation of the endangered Caribbean coral Acropora cervicornis.</title>
        <authorList>
            <person name="Selwyn J.D."/>
            <person name="Vollmer S.V."/>
        </authorList>
    </citation>
    <scope>NUCLEOTIDE SEQUENCE</scope>
    <source>
        <strain evidence="5">K2</strain>
    </source>
</reference>
<sequence length="265" mass="31253">MIFHREFYLMKWIVIIFSLLMLCANEGDTHCSRPLSRIVRNQLKEHFHSVFLSKNQEPHSKCPLHSSNDLYSIQEEHKSQEYASKWVCNFCGKAFYNENYLDKHFDNKHSDMLVKGSSVCLADFCDIFRCQLFENRRSDHFWEKKLCNEDRLRVLRRRCEALIRSCLPQSNLSVEGELEIFEAIGANTCSLLNCKDFWKQTNEMMPTWKIVLFAVVTPFFFIALIIGEFAVDSRTSDDEEHWSSSAWDSGGNELRRRYGDRPLTY</sequence>
<dbReference type="InterPro" id="IPR013087">
    <property type="entry name" value="Znf_C2H2_type"/>
</dbReference>
<name>A0AAD9Q8S2_ACRCE</name>